<comment type="caution">
    <text evidence="1">The sequence shown here is derived from an EMBL/GenBank/DDBJ whole genome shotgun (WGS) entry which is preliminary data.</text>
</comment>
<protein>
    <submittedName>
        <fullName evidence="1">Uncharacterized protein</fullName>
    </submittedName>
</protein>
<evidence type="ECO:0000313" key="1">
    <source>
        <dbReference type="EMBL" id="KKK90905.1"/>
    </source>
</evidence>
<proteinExistence type="predicted"/>
<accession>A0A0F8ZYF8</accession>
<reference evidence="1" key="1">
    <citation type="journal article" date="2015" name="Nature">
        <title>Complex archaea that bridge the gap between prokaryotes and eukaryotes.</title>
        <authorList>
            <person name="Spang A."/>
            <person name="Saw J.H."/>
            <person name="Jorgensen S.L."/>
            <person name="Zaremba-Niedzwiedzka K."/>
            <person name="Martijn J."/>
            <person name="Lind A.E."/>
            <person name="van Eijk R."/>
            <person name="Schleper C."/>
            <person name="Guy L."/>
            <person name="Ettema T.J."/>
        </authorList>
    </citation>
    <scope>NUCLEOTIDE SEQUENCE</scope>
</reference>
<gene>
    <name evidence="1" type="ORF">LCGC14_2718320</name>
</gene>
<dbReference type="AlphaFoldDB" id="A0A0F8ZYF8"/>
<dbReference type="EMBL" id="LAZR01048890">
    <property type="protein sequence ID" value="KKK90905.1"/>
    <property type="molecule type" value="Genomic_DNA"/>
</dbReference>
<organism evidence="1">
    <name type="scientific">marine sediment metagenome</name>
    <dbReference type="NCBI Taxonomy" id="412755"/>
    <lineage>
        <taxon>unclassified sequences</taxon>
        <taxon>metagenomes</taxon>
        <taxon>ecological metagenomes</taxon>
    </lineage>
</organism>
<name>A0A0F8ZYF8_9ZZZZ</name>
<sequence length="98" mass="11539">MGMKKIASSRFWLNDDTENCDFFAWSIWAYDDLPSSYPDLEIEMHIQGHSICVWTDLKPELSRNVFKSLEAIATHFTNLRETSRKVVENYFEAREGEE</sequence>